<evidence type="ECO:0000313" key="3">
    <source>
        <dbReference type="Proteomes" id="UP001383192"/>
    </source>
</evidence>
<name>A0AAW0BEQ3_9AGAR</name>
<gene>
    <name evidence="2" type="ORF">VNI00_016487</name>
</gene>
<organism evidence="2 3">
    <name type="scientific">Paramarasmius palmivorus</name>
    <dbReference type="NCBI Taxonomy" id="297713"/>
    <lineage>
        <taxon>Eukaryota</taxon>
        <taxon>Fungi</taxon>
        <taxon>Dikarya</taxon>
        <taxon>Basidiomycota</taxon>
        <taxon>Agaricomycotina</taxon>
        <taxon>Agaricomycetes</taxon>
        <taxon>Agaricomycetidae</taxon>
        <taxon>Agaricales</taxon>
        <taxon>Marasmiineae</taxon>
        <taxon>Marasmiaceae</taxon>
        <taxon>Paramarasmius</taxon>
    </lineage>
</organism>
<accession>A0AAW0BEQ3</accession>
<comment type="caution">
    <text evidence="2">The sequence shown here is derived from an EMBL/GenBank/DDBJ whole genome shotgun (WGS) entry which is preliminary data.</text>
</comment>
<feature type="region of interest" description="Disordered" evidence="1">
    <location>
        <begin position="109"/>
        <end position="130"/>
    </location>
</feature>
<evidence type="ECO:0000313" key="2">
    <source>
        <dbReference type="EMBL" id="KAK7024179.1"/>
    </source>
</evidence>
<proteinExistence type="predicted"/>
<feature type="region of interest" description="Disordered" evidence="1">
    <location>
        <begin position="1"/>
        <end position="25"/>
    </location>
</feature>
<dbReference type="EMBL" id="JAYKXP010000130">
    <property type="protein sequence ID" value="KAK7024179.1"/>
    <property type="molecule type" value="Genomic_DNA"/>
</dbReference>
<evidence type="ECO:0000256" key="1">
    <source>
        <dbReference type="SAM" id="MobiDB-lite"/>
    </source>
</evidence>
<protein>
    <submittedName>
        <fullName evidence="2">Uncharacterized protein</fullName>
    </submittedName>
</protein>
<keyword evidence="3" id="KW-1185">Reference proteome</keyword>
<reference evidence="2 3" key="1">
    <citation type="submission" date="2024-01" db="EMBL/GenBank/DDBJ databases">
        <title>A draft genome for a cacao thread blight-causing isolate of Paramarasmius palmivorus.</title>
        <authorList>
            <person name="Baruah I.K."/>
            <person name="Bukari Y."/>
            <person name="Amoako-Attah I."/>
            <person name="Meinhardt L.W."/>
            <person name="Bailey B.A."/>
            <person name="Cohen S.P."/>
        </authorList>
    </citation>
    <scope>NUCLEOTIDE SEQUENCE [LARGE SCALE GENOMIC DNA]</scope>
    <source>
        <strain evidence="2 3">GH-12</strain>
    </source>
</reference>
<sequence length="152" mass="16554">MTIPIEHNGSKDTLRPRPPVIVPNNSTRHKRKLATAVEAAALAAKIYSLDTIEPGVKTPRTIRCISFKRRKTGHGGDEDQELGKTSTHLLQRVPITVASTSAYKVPVSLSMGEDANEQGSPPPMAPSPEELDIDEAQDTFDYTFLNGEFISA</sequence>
<dbReference type="AlphaFoldDB" id="A0AAW0BEQ3"/>
<dbReference type="Proteomes" id="UP001383192">
    <property type="component" value="Unassembled WGS sequence"/>
</dbReference>